<proteinExistence type="predicted"/>
<comment type="caution">
    <text evidence="4">The sequence shown here is derived from an EMBL/GenBank/DDBJ whole genome shotgun (WGS) entry which is preliminary data.</text>
</comment>
<accession>A0A8E0RWB7</accession>
<dbReference type="PANTHER" id="PTHR15644">
    <property type="entry name" value="OSTEOPETROSIS ASSOCIATED TRANSMEMBRANE PROTEIN 1"/>
    <property type="match status" value="1"/>
</dbReference>
<dbReference type="PANTHER" id="PTHR15644:SF2">
    <property type="entry name" value="OSTEOPETROSIS-ASSOCIATED TRANSMEMBRANE PROTEIN 1"/>
    <property type="match status" value="1"/>
</dbReference>
<keyword evidence="2" id="KW-0472">Membrane</keyword>
<keyword evidence="2" id="KW-1133">Transmembrane helix</keyword>
<dbReference type="OrthoDB" id="8021850at2759"/>
<dbReference type="GO" id="GO:0005829">
    <property type="term" value="C:cytosol"/>
    <property type="evidence" value="ECO:0007669"/>
    <property type="project" value="TreeGrafter"/>
</dbReference>
<keyword evidence="3" id="KW-0732">Signal</keyword>
<evidence type="ECO:0000256" key="3">
    <source>
        <dbReference type="SAM" id="SignalP"/>
    </source>
</evidence>
<gene>
    <name evidence="4" type="ORF">FBUS_09002</name>
</gene>
<dbReference type="Pfam" id="PF09777">
    <property type="entry name" value="OSTMP1"/>
    <property type="match status" value="2"/>
</dbReference>
<dbReference type="Proteomes" id="UP000728185">
    <property type="component" value="Unassembled WGS sequence"/>
</dbReference>
<feature type="chain" id="PRO_5034399622" description="Osteopetrosis associated transmembrane protein" evidence="3">
    <location>
        <begin position="20"/>
        <end position="377"/>
    </location>
</feature>
<reference evidence="4" key="1">
    <citation type="submission" date="2019-05" db="EMBL/GenBank/DDBJ databases">
        <title>Annotation for the trematode Fasciolopsis buski.</title>
        <authorList>
            <person name="Choi Y.-J."/>
        </authorList>
    </citation>
    <scope>NUCLEOTIDE SEQUENCE</scope>
    <source>
        <strain evidence="4">HT</strain>
        <tissue evidence="4">Whole worm</tissue>
    </source>
</reference>
<dbReference type="InterPro" id="IPR019172">
    <property type="entry name" value="Osteopetrosis-assoc_TM_1"/>
</dbReference>
<evidence type="ECO:0000256" key="2">
    <source>
        <dbReference type="SAM" id="Phobius"/>
    </source>
</evidence>
<protein>
    <recommendedName>
        <fullName evidence="6">Osteopetrosis associated transmembrane protein</fullName>
    </recommendedName>
</protein>
<evidence type="ECO:0000313" key="5">
    <source>
        <dbReference type="Proteomes" id="UP000728185"/>
    </source>
</evidence>
<evidence type="ECO:0008006" key="6">
    <source>
        <dbReference type="Google" id="ProtNLM"/>
    </source>
</evidence>
<sequence length="377" mass="42143">MRWLFSVIVVIGYPTFHCAETSCSQYKNQFSALMGSTSKCFSSHLSPVSLCGWCPDQLANLHSFIADRTVVNPSGVPCVDLLLSDKSVVNLVSFVTDMWNRSFCSQCLIKPVQLTNIPWAYRKTRVDLPDSWDVIGSPSVSVSSQSSNDFFNLAAYNNITVQFFARLNETLDCLSSFLGNHSASILDVLSFPASEELSINHSACSDCSAVYSELLTYYKTNLLRLNIELGGGVHRAGLRFIENNRFAVCNDIQNALNRTQWAWSKLFNCHPVERNTLGAFMPLIICSISLLLFHVLSYSVCRRPTQMLIYRPKRVELKLRPNISASHMTTSTTLRDQLSTVPSYGSMGSSSIQNVSSNENPTQVRRLGRNKNESSRL</sequence>
<evidence type="ECO:0000256" key="1">
    <source>
        <dbReference type="SAM" id="MobiDB-lite"/>
    </source>
</evidence>
<keyword evidence="2" id="KW-0812">Transmembrane</keyword>
<feature type="region of interest" description="Disordered" evidence="1">
    <location>
        <begin position="343"/>
        <end position="377"/>
    </location>
</feature>
<feature type="transmembrane region" description="Helical" evidence="2">
    <location>
        <begin position="279"/>
        <end position="301"/>
    </location>
</feature>
<organism evidence="4 5">
    <name type="scientific">Fasciolopsis buskii</name>
    <dbReference type="NCBI Taxonomy" id="27845"/>
    <lineage>
        <taxon>Eukaryota</taxon>
        <taxon>Metazoa</taxon>
        <taxon>Spiralia</taxon>
        <taxon>Lophotrochozoa</taxon>
        <taxon>Platyhelminthes</taxon>
        <taxon>Trematoda</taxon>
        <taxon>Digenea</taxon>
        <taxon>Plagiorchiida</taxon>
        <taxon>Echinostomata</taxon>
        <taxon>Echinostomatoidea</taxon>
        <taxon>Fasciolidae</taxon>
        <taxon>Fasciolopsis</taxon>
    </lineage>
</organism>
<name>A0A8E0RWB7_9TREM</name>
<feature type="signal peptide" evidence="3">
    <location>
        <begin position="1"/>
        <end position="19"/>
    </location>
</feature>
<dbReference type="AlphaFoldDB" id="A0A8E0RWB7"/>
<feature type="compositionally biased region" description="Polar residues" evidence="1">
    <location>
        <begin position="343"/>
        <end position="363"/>
    </location>
</feature>
<evidence type="ECO:0000313" key="4">
    <source>
        <dbReference type="EMBL" id="KAA0194636.1"/>
    </source>
</evidence>
<dbReference type="EMBL" id="LUCM01004229">
    <property type="protein sequence ID" value="KAA0194636.1"/>
    <property type="molecule type" value="Genomic_DNA"/>
</dbReference>
<keyword evidence="5" id="KW-1185">Reference proteome</keyword>